<dbReference type="NCBIfam" id="TIGR00296">
    <property type="entry name" value="TIGR00296 family protein"/>
    <property type="match status" value="1"/>
</dbReference>
<dbReference type="PANTHER" id="PTHR13016:SF0">
    <property type="entry name" value="AMME SYNDROME CANDIDATE GENE 1 PROTEIN"/>
    <property type="match status" value="1"/>
</dbReference>
<dbReference type="Gene3D" id="3.30.700.20">
    <property type="entry name" value="Hypothetical protein ph0010, domain 1"/>
    <property type="match status" value="1"/>
</dbReference>
<evidence type="ECO:0000259" key="1">
    <source>
        <dbReference type="PROSITE" id="PS51112"/>
    </source>
</evidence>
<proteinExistence type="predicted"/>
<dbReference type="InterPro" id="IPR036071">
    <property type="entry name" value="AMMECR1_dom_sf"/>
</dbReference>
<keyword evidence="3" id="KW-1185">Reference proteome</keyword>
<dbReference type="EMBL" id="JALLPJ020000479">
    <property type="protein sequence ID" value="KAL3790977.1"/>
    <property type="molecule type" value="Genomic_DNA"/>
</dbReference>
<evidence type="ECO:0000313" key="2">
    <source>
        <dbReference type="EMBL" id="KAL3790977.1"/>
    </source>
</evidence>
<name>A0ABD3PSM5_9STRA</name>
<dbReference type="Proteomes" id="UP001530400">
    <property type="component" value="Unassembled WGS sequence"/>
</dbReference>
<dbReference type="InterPro" id="IPR002733">
    <property type="entry name" value="AMMECR1_domain"/>
</dbReference>
<feature type="domain" description="AMMECR1" evidence="1">
    <location>
        <begin position="13"/>
        <end position="277"/>
    </location>
</feature>
<dbReference type="PANTHER" id="PTHR13016">
    <property type="entry name" value="AMMECR1 HOMOLOG"/>
    <property type="match status" value="1"/>
</dbReference>
<organism evidence="2 3">
    <name type="scientific">Cyclotella atomus</name>
    <dbReference type="NCBI Taxonomy" id="382360"/>
    <lineage>
        <taxon>Eukaryota</taxon>
        <taxon>Sar</taxon>
        <taxon>Stramenopiles</taxon>
        <taxon>Ochrophyta</taxon>
        <taxon>Bacillariophyta</taxon>
        <taxon>Coscinodiscophyceae</taxon>
        <taxon>Thalassiosirophycidae</taxon>
        <taxon>Stephanodiscales</taxon>
        <taxon>Stephanodiscaceae</taxon>
        <taxon>Cyclotella</taxon>
    </lineage>
</organism>
<gene>
    <name evidence="2" type="ORF">ACHAWO_000137</name>
</gene>
<dbReference type="AlphaFoldDB" id="A0ABD3PSM5"/>
<sequence length="312" mass="35741">MSQRWRCSSTNTDENEELVATQEMCHYCFDVLMERILRGSANGVDVLSERRLQAEQHKDENNRSRRSEELIPQLNISPSLECPLFVTWEKRRFNATPPALSPISSGFTTPASSNIASDDDNFNQDNFEYDLRGCIGTLAPRQLNKALSEFALLSAFKDRRFNPISLHELRELRVGVSLLVKYEECKNCFDWKVGTHGIIIKFEISRRGSSYGEQYSATYLPEVAYEQRWNPEDTVISLIRKAGYRGYISDELLEQIQCTRYQSSKYRTTYQDYVMSKWHGEDPLSSADAVTVAAVDEALRQKVKAGKTCVVL</sequence>
<dbReference type="InterPro" id="IPR027485">
    <property type="entry name" value="AMMECR1_N"/>
</dbReference>
<dbReference type="Pfam" id="PF01871">
    <property type="entry name" value="AMMECR1"/>
    <property type="match status" value="1"/>
</dbReference>
<dbReference type="SUPFAM" id="SSF143447">
    <property type="entry name" value="AMMECR1-like"/>
    <property type="match status" value="1"/>
</dbReference>
<dbReference type="InterPro" id="IPR023473">
    <property type="entry name" value="AMMECR1"/>
</dbReference>
<dbReference type="PROSITE" id="PS51112">
    <property type="entry name" value="AMMECR1"/>
    <property type="match status" value="1"/>
</dbReference>
<accession>A0ABD3PSM5</accession>
<protein>
    <recommendedName>
        <fullName evidence="1">AMMECR1 domain-containing protein</fullName>
    </recommendedName>
</protein>
<evidence type="ECO:0000313" key="3">
    <source>
        <dbReference type="Proteomes" id="UP001530400"/>
    </source>
</evidence>
<reference evidence="2 3" key="1">
    <citation type="submission" date="2024-10" db="EMBL/GenBank/DDBJ databases">
        <title>Updated reference genomes for cyclostephanoid diatoms.</title>
        <authorList>
            <person name="Roberts W.R."/>
            <person name="Alverson A.J."/>
        </authorList>
    </citation>
    <scope>NUCLEOTIDE SEQUENCE [LARGE SCALE GENOMIC DNA]</scope>
    <source>
        <strain evidence="2 3">AJA010-31</strain>
    </source>
</reference>
<comment type="caution">
    <text evidence="2">The sequence shown here is derived from an EMBL/GenBank/DDBJ whole genome shotgun (WGS) entry which is preliminary data.</text>
</comment>